<dbReference type="PRINTS" id="PR00320">
    <property type="entry name" value="GPROTEINBRPT"/>
</dbReference>
<accession>A0A2P6NC46</accession>
<dbReference type="PANTHER" id="PTHR22847:SF637">
    <property type="entry name" value="WD REPEAT DOMAIN 5B"/>
    <property type="match status" value="1"/>
</dbReference>
<dbReference type="InterPro" id="IPR001680">
    <property type="entry name" value="WD40_rpt"/>
</dbReference>
<sequence length="627" mass="70073">MQGTEPKPNYVLKYTLEGHQEAISSVKFSPDGKWLASASADKTIKIWNGHTGEFEQTLEDHTQGISDISWSTDSRYICSASDDKTIKIWDVSTSEMLKTLKGHTNYVFCVNFNPQSHLIVSGSFDETVRIWDVKTGKCLKVLPAHAEPVTAVHFNRDGTLIVSSSFDGLCRIWDTSTGQCLKTLMDDDNSPVSFVKFSPNGKYILVATLDNVLRLWDAHSGRCLKTYTGHRNEKYCVFSSFSVTAGKWIVSGSEDNMIYIWNLQTREVVQRLEGHKDSVLTIACHPTHNIIASGAQALDKTIKIWKQSTREGPLTERFLLAGHPTRNIIASSVIVCICRMIDYFVCQFFQNLMDGRSESPPSPPSLPQEFSCSLEANILQRNLTLSLNEWYDFGGKKARYEFISSDADTIIVEDYNLKKQYTVTNGKDCVTADINSPNDLTLPGGGQPVESLLRFSPNSTQTYTGVMSVRGVPCDCWLSSSDYTENRTSDLTLHHVNLTYCFTQPSWGFRGVNDTDAKPMRAIMDATRTYSNGTVYLVQHYYEFVNFVAKKPLDMWFDVPSQCKSNAAAIIQLVKTETGTGLAVGMLILGFAVGLIAAIVSCLVYQRHAKFMDRNRMELAELSNNGV</sequence>
<dbReference type="Gene3D" id="2.130.10.10">
    <property type="entry name" value="YVTN repeat-like/Quinoprotein amine dehydrogenase"/>
    <property type="match status" value="1"/>
</dbReference>
<reference evidence="7 8" key="1">
    <citation type="journal article" date="2018" name="Genome Biol. Evol.">
        <title>Multiple Roots of Fruiting Body Formation in Amoebozoa.</title>
        <authorList>
            <person name="Hillmann F."/>
            <person name="Forbes G."/>
            <person name="Novohradska S."/>
            <person name="Ferling I."/>
            <person name="Riege K."/>
            <person name="Groth M."/>
            <person name="Westermann M."/>
            <person name="Marz M."/>
            <person name="Spaller T."/>
            <person name="Winckler T."/>
            <person name="Schaap P."/>
            <person name="Glockner G."/>
        </authorList>
    </citation>
    <scope>NUCLEOTIDE SEQUENCE [LARGE SCALE GENOMIC DNA]</scope>
    <source>
        <strain evidence="7 8">Jena</strain>
    </source>
</reference>
<protein>
    <submittedName>
        <fullName evidence="7">Uncharacterized protein</fullName>
    </submittedName>
</protein>
<dbReference type="GO" id="GO:0042393">
    <property type="term" value="F:histone binding"/>
    <property type="evidence" value="ECO:0007669"/>
    <property type="project" value="TreeGrafter"/>
</dbReference>
<gene>
    <name evidence="7" type="ORF">PROFUN_10893</name>
</gene>
<evidence type="ECO:0000256" key="4">
    <source>
        <dbReference type="SAM" id="Phobius"/>
    </source>
</evidence>
<dbReference type="InterPro" id="IPR020472">
    <property type="entry name" value="WD40_PAC1"/>
</dbReference>
<feature type="transmembrane region" description="Helical" evidence="4">
    <location>
        <begin position="582"/>
        <end position="605"/>
    </location>
</feature>
<feature type="repeat" description="WD" evidence="3">
    <location>
        <begin position="58"/>
        <end position="99"/>
    </location>
</feature>
<evidence type="ECO:0000256" key="2">
    <source>
        <dbReference type="ARBA" id="ARBA00022737"/>
    </source>
</evidence>
<dbReference type="STRING" id="1890364.A0A2P6NC46"/>
<evidence type="ECO:0000259" key="6">
    <source>
        <dbReference type="Pfam" id="PF25898"/>
    </source>
</evidence>
<evidence type="ECO:0000256" key="1">
    <source>
        <dbReference type="ARBA" id="ARBA00022574"/>
    </source>
</evidence>
<keyword evidence="4" id="KW-1133">Transmembrane helix</keyword>
<proteinExistence type="predicted"/>
<dbReference type="PROSITE" id="PS50294">
    <property type="entry name" value="WD_REPEATS_REGION"/>
    <property type="match status" value="5"/>
</dbReference>
<dbReference type="InterPro" id="IPR019775">
    <property type="entry name" value="WD40_repeat_CS"/>
</dbReference>
<name>A0A2P6NC46_9EUKA</name>
<evidence type="ECO:0000256" key="3">
    <source>
        <dbReference type="PROSITE-ProRule" id="PRU00221"/>
    </source>
</evidence>
<dbReference type="FunFam" id="2.130.10.10:FF:000228">
    <property type="entry name" value="COMPASS-like H3K4 histone methylase component WDR5A"/>
    <property type="match status" value="1"/>
</dbReference>
<keyword evidence="4" id="KW-0472">Membrane</keyword>
<evidence type="ECO:0000313" key="8">
    <source>
        <dbReference type="Proteomes" id="UP000241769"/>
    </source>
</evidence>
<dbReference type="PROSITE" id="PS50082">
    <property type="entry name" value="WD_REPEATS_2"/>
    <property type="match status" value="6"/>
</dbReference>
<keyword evidence="2" id="KW-0677">Repeat</keyword>
<dbReference type="InterPro" id="IPR015943">
    <property type="entry name" value="WD40/YVTN_repeat-like_dom_sf"/>
</dbReference>
<dbReference type="GO" id="GO:0048188">
    <property type="term" value="C:Set1C/COMPASS complex"/>
    <property type="evidence" value="ECO:0007669"/>
    <property type="project" value="TreeGrafter"/>
</dbReference>
<evidence type="ECO:0000259" key="5">
    <source>
        <dbReference type="Pfam" id="PF25175"/>
    </source>
</evidence>
<dbReference type="PANTHER" id="PTHR22847">
    <property type="entry name" value="WD40 REPEAT PROTEIN"/>
    <property type="match status" value="1"/>
</dbReference>
<dbReference type="EMBL" id="MDYQ01000122">
    <property type="protein sequence ID" value="PRP81531.1"/>
    <property type="molecule type" value="Genomic_DNA"/>
</dbReference>
<dbReference type="InterPro" id="IPR059122">
    <property type="entry name" value="Beta-prop_WDR5-like"/>
</dbReference>
<dbReference type="CDD" id="cd00200">
    <property type="entry name" value="WD40"/>
    <property type="match status" value="1"/>
</dbReference>
<dbReference type="AlphaFoldDB" id="A0A2P6NC46"/>
<organism evidence="7 8">
    <name type="scientific">Planoprotostelium fungivorum</name>
    <dbReference type="NCBI Taxonomy" id="1890364"/>
    <lineage>
        <taxon>Eukaryota</taxon>
        <taxon>Amoebozoa</taxon>
        <taxon>Evosea</taxon>
        <taxon>Variosea</taxon>
        <taxon>Cavosteliida</taxon>
        <taxon>Cavosteliaceae</taxon>
        <taxon>Planoprotostelium</taxon>
    </lineage>
</organism>
<dbReference type="InterPro" id="IPR058831">
    <property type="entry name" value="LolA-like_dom_2nd"/>
</dbReference>
<feature type="repeat" description="WD" evidence="3">
    <location>
        <begin position="185"/>
        <end position="226"/>
    </location>
</feature>
<dbReference type="Pfam" id="PF25175">
    <property type="entry name" value="Beta-prop_WDR5"/>
    <property type="match status" value="1"/>
</dbReference>
<feature type="repeat" description="WD" evidence="3">
    <location>
        <begin position="227"/>
        <end position="271"/>
    </location>
</feature>
<feature type="repeat" description="WD" evidence="3">
    <location>
        <begin position="142"/>
        <end position="183"/>
    </location>
</feature>
<keyword evidence="8" id="KW-1185">Reference proteome</keyword>
<feature type="repeat" description="WD" evidence="3">
    <location>
        <begin position="16"/>
        <end position="57"/>
    </location>
</feature>
<dbReference type="InParanoid" id="A0A2P6NC46"/>
<keyword evidence="4" id="KW-0812">Transmembrane</keyword>
<dbReference type="Proteomes" id="UP000241769">
    <property type="component" value="Unassembled WGS sequence"/>
</dbReference>
<dbReference type="OrthoDB" id="674604at2759"/>
<keyword evidence="1 3" id="KW-0853">WD repeat</keyword>
<dbReference type="InterPro" id="IPR036322">
    <property type="entry name" value="WD40_repeat_dom_sf"/>
</dbReference>
<feature type="domain" description="LolA-like" evidence="6">
    <location>
        <begin position="359"/>
        <end position="559"/>
    </location>
</feature>
<dbReference type="SUPFAM" id="SSF50978">
    <property type="entry name" value="WD40 repeat-like"/>
    <property type="match status" value="1"/>
</dbReference>
<dbReference type="SMART" id="SM00320">
    <property type="entry name" value="WD40"/>
    <property type="match status" value="7"/>
</dbReference>
<evidence type="ECO:0000313" key="7">
    <source>
        <dbReference type="EMBL" id="PRP81531.1"/>
    </source>
</evidence>
<feature type="domain" description="WDR5-like beta-propeller" evidence="5">
    <location>
        <begin position="15"/>
        <end position="306"/>
    </location>
</feature>
<dbReference type="PROSITE" id="PS00678">
    <property type="entry name" value="WD_REPEATS_1"/>
    <property type="match status" value="4"/>
</dbReference>
<feature type="repeat" description="WD" evidence="3">
    <location>
        <begin position="100"/>
        <end position="141"/>
    </location>
</feature>
<dbReference type="Pfam" id="PF25898">
    <property type="entry name" value="LolA_2nd_metazoa"/>
    <property type="match status" value="1"/>
</dbReference>
<comment type="caution">
    <text evidence="7">The sequence shown here is derived from an EMBL/GenBank/DDBJ whole genome shotgun (WGS) entry which is preliminary data.</text>
</comment>